<gene>
    <name evidence="1" type="ORF">HBN54_000258</name>
</gene>
<comment type="caution">
    <text evidence="1">The sequence shown here is derived from an EMBL/GenBank/DDBJ whole genome shotgun (WGS) entry which is preliminary data.</text>
</comment>
<sequence>MVEVKPQGDVVVFNVQGMHKLWALKSQLTIPRSHIRGARQDAEAVGRCWKGWRVGTHVPGLLTAGTFYFEGRQIFWDVANIDHAVIIDLHDEDYHQLIIEVADPAAVLALLNPTPTAT</sequence>
<dbReference type="EMBL" id="JAAVTK010000001">
    <property type="protein sequence ID" value="NKI87679.1"/>
    <property type="molecule type" value="Genomic_DNA"/>
</dbReference>
<dbReference type="RefSeq" id="WP_168671333.1">
    <property type="nucleotide sequence ID" value="NZ_JAAVTK010000001.1"/>
</dbReference>
<name>A0ABX1HBR6_9BACT</name>
<dbReference type="Proteomes" id="UP000717634">
    <property type="component" value="Unassembled WGS sequence"/>
</dbReference>
<evidence type="ECO:0000313" key="1">
    <source>
        <dbReference type="EMBL" id="NKI87679.1"/>
    </source>
</evidence>
<proteinExistence type="predicted"/>
<evidence type="ECO:0000313" key="2">
    <source>
        <dbReference type="Proteomes" id="UP000717634"/>
    </source>
</evidence>
<accession>A0ABX1HBR6</accession>
<keyword evidence="2" id="KW-1185">Reference proteome</keyword>
<protein>
    <submittedName>
        <fullName evidence="1">Uncharacterized protein</fullName>
    </submittedName>
</protein>
<organism evidence="1 2">
    <name type="scientific">Hymenobacter artigasi</name>
    <dbReference type="NCBI Taxonomy" id="2719616"/>
    <lineage>
        <taxon>Bacteria</taxon>
        <taxon>Pseudomonadati</taxon>
        <taxon>Bacteroidota</taxon>
        <taxon>Cytophagia</taxon>
        <taxon>Cytophagales</taxon>
        <taxon>Hymenobacteraceae</taxon>
        <taxon>Hymenobacter</taxon>
    </lineage>
</organism>
<reference evidence="1 2" key="1">
    <citation type="submission" date="2020-03" db="EMBL/GenBank/DDBJ databases">
        <title>Genomic Encyclopedia of Type Strains, Phase IV (KMG-V): Genome sequencing to study the core and pangenomes of soil and plant-associated prokaryotes.</title>
        <authorList>
            <person name="Whitman W."/>
        </authorList>
    </citation>
    <scope>NUCLEOTIDE SEQUENCE [LARGE SCALE GENOMIC DNA]</scope>
    <source>
        <strain evidence="1 2">1B</strain>
    </source>
</reference>